<evidence type="ECO:0000256" key="1">
    <source>
        <dbReference type="ARBA" id="ARBA00002434"/>
    </source>
</evidence>
<reference evidence="13 14" key="1">
    <citation type="journal article" date="2014" name="Int. J. Syst. Evol. Microbiol.">
        <title>Complete genome sequence of Corynebacterium casei LMG S-19264T (=DSM 44701T), isolated from a smear-ripened cheese.</title>
        <authorList>
            <consortium name="US DOE Joint Genome Institute (JGI-PGF)"/>
            <person name="Walter F."/>
            <person name="Albersmeier A."/>
            <person name="Kalinowski J."/>
            <person name="Ruckert C."/>
        </authorList>
    </citation>
    <scope>NUCLEOTIDE SEQUENCE [LARGE SCALE GENOMIC DNA]</scope>
    <source>
        <strain evidence="13 14">CGMCC 1.12976</strain>
    </source>
</reference>
<keyword evidence="5" id="KW-0762">Sugar transport</keyword>
<evidence type="ECO:0000256" key="9">
    <source>
        <dbReference type="ARBA" id="ARBA00029908"/>
    </source>
</evidence>
<dbReference type="Gene3D" id="3.40.930.10">
    <property type="entry name" value="Mannitol-specific EII, Chain A"/>
    <property type="match status" value="1"/>
</dbReference>
<evidence type="ECO:0000259" key="12">
    <source>
        <dbReference type="PROSITE" id="PS51094"/>
    </source>
</evidence>
<keyword evidence="8" id="KW-0418">Kinase</keyword>
<sequence length="148" mass="15673">MGMSDDVLSQTSIKINGSASTRDDAISEANELLLAAGAVTNDYLTSMLAREESESSYVGNFFAAPRGGAESAAAVLTPGISMVRYSKPVDWGGNEVRFVVAIASDEEGTAQILARLTDIFSDAELVEKVRHAPSDEAVFALLSVVNER</sequence>
<dbReference type="Pfam" id="PF00359">
    <property type="entry name" value="PTS_EIIA_2"/>
    <property type="match status" value="1"/>
</dbReference>
<comment type="function">
    <text evidence="1">The phosphoenolpyruvate-dependent sugar phosphotransferase system (sugar PTS), a major carbohydrate active transport system, catalyzes the phosphorylation of incoming sugar substrates concomitantly with their translocation across the cell membrane. The enzyme II CmtAB PTS system is involved in D-mannitol transport.</text>
</comment>
<organism evidence="13 14">
    <name type="scientific">Subtercola lobariae</name>
    <dbReference type="NCBI Taxonomy" id="1588641"/>
    <lineage>
        <taxon>Bacteria</taxon>
        <taxon>Bacillati</taxon>
        <taxon>Actinomycetota</taxon>
        <taxon>Actinomycetes</taxon>
        <taxon>Micrococcales</taxon>
        <taxon>Microbacteriaceae</taxon>
        <taxon>Subtercola</taxon>
    </lineage>
</organism>
<keyword evidence="3" id="KW-0813">Transport</keyword>
<dbReference type="PROSITE" id="PS51094">
    <property type="entry name" value="PTS_EIIA_TYPE_2"/>
    <property type="match status" value="1"/>
</dbReference>
<dbReference type="EMBL" id="BMGP01000002">
    <property type="protein sequence ID" value="GGF20214.1"/>
    <property type="molecule type" value="Genomic_DNA"/>
</dbReference>
<keyword evidence="6" id="KW-0808">Transferase</keyword>
<name>A0A917B407_9MICO</name>
<evidence type="ECO:0000256" key="10">
    <source>
        <dbReference type="ARBA" id="ARBA00030956"/>
    </source>
</evidence>
<evidence type="ECO:0000256" key="5">
    <source>
        <dbReference type="ARBA" id="ARBA00022597"/>
    </source>
</evidence>
<dbReference type="AlphaFoldDB" id="A0A917B407"/>
<dbReference type="SUPFAM" id="SSF55804">
    <property type="entry name" value="Phoshotransferase/anion transport protein"/>
    <property type="match status" value="1"/>
</dbReference>
<keyword evidence="4" id="KW-0597">Phosphoprotein</keyword>
<keyword evidence="14" id="KW-1185">Reference proteome</keyword>
<evidence type="ECO:0000313" key="14">
    <source>
        <dbReference type="Proteomes" id="UP000598775"/>
    </source>
</evidence>
<comment type="caution">
    <text evidence="13">The sequence shown here is derived from an EMBL/GenBank/DDBJ whole genome shotgun (WGS) entry which is preliminary data.</text>
</comment>
<dbReference type="CDD" id="cd00211">
    <property type="entry name" value="PTS_IIA_fru"/>
    <property type="match status" value="1"/>
</dbReference>
<evidence type="ECO:0000256" key="4">
    <source>
        <dbReference type="ARBA" id="ARBA00022553"/>
    </source>
</evidence>
<evidence type="ECO:0000256" key="3">
    <source>
        <dbReference type="ARBA" id="ARBA00022448"/>
    </source>
</evidence>
<evidence type="ECO:0000256" key="7">
    <source>
        <dbReference type="ARBA" id="ARBA00022683"/>
    </source>
</evidence>
<feature type="domain" description="PTS EIIA type-2" evidence="12">
    <location>
        <begin position="6"/>
        <end position="145"/>
    </location>
</feature>
<dbReference type="PANTHER" id="PTHR30181:SF2">
    <property type="entry name" value="PTS SYSTEM MANNITOL-SPECIFIC EIICBA COMPONENT"/>
    <property type="match status" value="1"/>
</dbReference>
<evidence type="ECO:0000256" key="11">
    <source>
        <dbReference type="ARBA" id="ARBA00030962"/>
    </source>
</evidence>
<dbReference type="PANTHER" id="PTHR30181">
    <property type="entry name" value="MANNITOL PERMEASE IIC COMPONENT"/>
    <property type="match status" value="1"/>
</dbReference>
<dbReference type="GO" id="GO:0009401">
    <property type="term" value="P:phosphoenolpyruvate-dependent sugar phosphotransferase system"/>
    <property type="evidence" value="ECO:0007669"/>
    <property type="project" value="UniProtKB-KW"/>
</dbReference>
<gene>
    <name evidence="13" type="ORF">GCM10011399_12290</name>
</gene>
<dbReference type="GO" id="GO:0005886">
    <property type="term" value="C:plasma membrane"/>
    <property type="evidence" value="ECO:0007669"/>
    <property type="project" value="TreeGrafter"/>
</dbReference>
<evidence type="ECO:0000256" key="6">
    <source>
        <dbReference type="ARBA" id="ARBA00022679"/>
    </source>
</evidence>
<dbReference type="GO" id="GO:0016301">
    <property type="term" value="F:kinase activity"/>
    <property type="evidence" value="ECO:0007669"/>
    <property type="project" value="UniProtKB-KW"/>
</dbReference>
<proteinExistence type="predicted"/>
<keyword evidence="7" id="KW-0598">Phosphotransferase system</keyword>
<dbReference type="InterPro" id="IPR002178">
    <property type="entry name" value="PTS_EIIA_type-2_dom"/>
</dbReference>
<dbReference type="InterPro" id="IPR016152">
    <property type="entry name" value="PTrfase/Anion_transptr"/>
</dbReference>
<evidence type="ECO:0000256" key="2">
    <source>
        <dbReference type="ARBA" id="ARBA00014783"/>
    </source>
</evidence>
<accession>A0A917B407</accession>
<dbReference type="InterPro" id="IPR050893">
    <property type="entry name" value="Sugar_PTS"/>
</dbReference>
<evidence type="ECO:0000256" key="8">
    <source>
        <dbReference type="ARBA" id="ARBA00022777"/>
    </source>
</evidence>
<protein>
    <recommendedName>
        <fullName evidence="2">Mannitol-specific phosphotransferase enzyme IIA component</fullName>
    </recommendedName>
    <alternativeName>
        <fullName evidence="10">EIIA</fullName>
    </alternativeName>
    <alternativeName>
        <fullName evidence="11">EIII</fullName>
    </alternativeName>
    <alternativeName>
        <fullName evidence="9">PTS system mannitol-specific EIIA component</fullName>
    </alternativeName>
</protein>
<evidence type="ECO:0000313" key="13">
    <source>
        <dbReference type="EMBL" id="GGF20214.1"/>
    </source>
</evidence>
<dbReference type="Proteomes" id="UP000598775">
    <property type="component" value="Unassembled WGS sequence"/>
</dbReference>
<dbReference type="GO" id="GO:0090563">
    <property type="term" value="F:protein-phosphocysteine-sugar phosphotransferase activity"/>
    <property type="evidence" value="ECO:0007669"/>
    <property type="project" value="TreeGrafter"/>
</dbReference>